<dbReference type="CDD" id="cd20706">
    <property type="entry name" value="MIX_II"/>
    <property type="match status" value="1"/>
</dbReference>
<feature type="transmembrane region" description="Helical" evidence="1">
    <location>
        <begin position="695"/>
        <end position="728"/>
    </location>
</feature>
<protein>
    <recommendedName>
        <fullName evidence="2">Toxin VasX N-terminal region domain-containing protein</fullName>
    </recommendedName>
</protein>
<accession>A0A367WHM1</accession>
<keyword evidence="1" id="KW-0812">Transmembrane</keyword>
<keyword evidence="1" id="KW-0472">Membrane</keyword>
<evidence type="ECO:0000313" key="4">
    <source>
        <dbReference type="Proteomes" id="UP000252517"/>
    </source>
</evidence>
<organism evidence="3 4">
    <name type="scientific">Thalassospira profundimaris</name>
    <dbReference type="NCBI Taxonomy" id="502049"/>
    <lineage>
        <taxon>Bacteria</taxon>
        <taxon>Pseudomonadati</taxon>
        <taxon>Pseudomonadota</taxon>
        <taxon>Alphaproteobacteria</taxon>
        <taxon>Rhodospirillales</taxon>
        <taxon>Thalassospiraceae</taxon>
        <taxon>Thalassospira</taxon>
    </lineage>
</organism>
<comment type="caution">
    <text evidence="3">The sequence shown here is derived from an EMBL/GenBank/DDBJ whole genome shotgun (WGS) entry which is preliminary data.</text>
</comment>
<gene>
    <name evidence="3" type="ORF">TH25_24275</name>
</gene>
<feature type="domain" description="Toxin VasX N-terminal region" evidence="2">
    <location>
        <begin position="19"/>
        <end position="190"/>
    </location>
</feature>
<evidence type="ECO:0000313" key="3">
    <source>
        <dbReference type="EMBL" id="RCK40928.1"/>
    </source>
</evidence>
<dbReference type="Proteomes" id="UP000252517">
    <property type="component" value="Unassembled WGS sequence"/>
</dbReference>
<reference evidence="3 4" key="1">
    <citation type="submission" date="2014-07" db="EMBL/GenBank/DDBJ databases">
        <title>Draft genome sequence of Thalassospira profundimaris S25-3-2.</title>
        <authorList>
            <person name="Lai Q."/>
            <person name="Shao Z."/>
        </authorList>
    </citation>
    <scope>NUCLEOTIDE SEQUENCE [LARGE SCALE GENOMIC DNA]</scope>
    <source>
        <strain evidence="3 4">S25-3-2</strain>
    </source>
</reference>
<dbReference type="Pfam" id="PF20249">
    <property type="entry name" value="VasX_N"/>
    <property type="match status" value="1"/>
</dbReference>
<sequence length="915" mass="102341">MDYGDFSANADSEETFFPCKRGMIPILPVRFSLLPYDLDSVQEPTSIGNPGSYIIRTLRRGFVYVYVENPQETEEASDREGPGFWYVFRYDTKSQDINGDFVPQGTDSYHRADYSFTKYEWTDNYGAGAWKYDSSTPPSKTVWVPKWASKVWLAYSEYRWPSSFFRQGHQESFRKQIMQPVNLRGQNQWAAYIGKAEELVEEFKPAPKRKSPVLAARLSLSQTKFAAAIPPKISDECAVIAALHDPLGDILEMKFRYAAKVLHKQNFANANAYPLTIGRFCKVIKDQVPDRKEWYQLQKSAFADGWEVSYDNLVSVVESIDHSLEELITGINTFMSNENDQYLGKHLALGFHQENDPAAVFYASLMLGRVLDGLGATAQGHIAIRKGLGGAEDIPDADRNNGSALNTSLRAFFTAWDEINPKYYDQIRKSRFIFDLTIEAIALEIAVEPKVRNDPVLRNAIENVYRRSPDGTIMLTKQQVSFEDAVRFLQGTFNDAEVKDLVAGISRSGKLHLSAIDTRMPTVDLPAVEINGDVKLLGGLRTDRTIHTLEGGAAGISLLLGFWALCETAQTQEKEYELFKKGAITSVLTSKAFNVTTIAVSIADAALTLGTKTATAFAPTEQISQNALRALYQRAIPEGAADLIYAPRLASVAGVGRIVSLGLPRLSIVLTLLSSYGGVVRGVEREDPAQFIGNFAVLVGSFIMLYPPAAIAGVVFMIIGTGITFLSYSDIEDVVRKCFWGSRTPYWGLKRRVNLIEKTRNQPAPWNEYFKTEIHWFEDLLWTIKIENSVDDDGLFFIESPAFTEKKPGILDLTIRELRGRSWQVKYNLADGQLSGDDHKEQIHVRMMAGSSAIVVKIDPGPDFGKLRGSNIAGRRHEFEEGYYIKAKYTRGIKEYTGGDTPMTFTGELLDKGRI</sequence>
<evidence type="ECO:0000256" key="1">
    <source>
        <dbReference type="SAM" id="Phobius"/>
    </source>
</evidence>
<name>A0A367WHM1_9PROT</name>
<dbReference type="InterPro" id="IPR046864">
    <property type="entry name" value="VasX_N"/>
</dbReference>
<dbReference type="EMBL" id="JPWH01000038">
    <property type="protein sequence ID" value="RCK40928.1"/>
    <property type="molecule type" value="Genomic_DNA"/>
</dbReference>
<proteinExistence type="predicted"/>
<dbReference type="AlphaFoldDB" id="A0A367WHM1"/>
<dbReference type="RefSeq" id="WP_114090669.1">
    <property type="nucleotide sequence ID" value="NZ_JPWH01000038.1"/>
</dbReference>
<keyword evidence="1" id="KW-1133">Transmembrane helix</keyword>
<evidence type="ECO:0000259" key="2">
    <source>
        <dbReference type="Pfam" id="PF20249"/>
    </source>
</evidence>
<dbReference type="OrthoDB" id="7370316at2"/>